<dbReference type="PANTHER" id="PTHR15654:SF1">
    <property type="entry name" value="COILED-COIL DOMAIN-CONTAINING PROTEIN 96"/>
    <property type="match status" value="1"/>
</dbReference>
<dbReference type="InterPro" id="IPR025254">
    <property type="entry name" value="CCDC113/CCDC96_CC"/>
</dbReference>
<feature type="region of interest" description="Disordered" evidence="4">
    <location>
        <begin position="258"/>
        <end position="295"/>
    </location>
</feature>
<dbReference type="InterPro" id="IPR051885">
    <property type="entry name" value="CC_CF"/>
</dbReference>
<dbReference type="Proteomes" id="UP001652661">
    <property type="component" value="Chromosome 2L"/>
</dbReference>
<name>A0A6P4JB14_DROKI</name>
<keyword evidence="3" id="KW-0966">Cell projection</keyword>
<feature type="domain" description="CCDC113/CCDC96 coiled-coil" evidence="5">
    <location>
        <begin position="500"/>
        <end position="675"/>
    </location>
</feature>
<dbReference type="PANTHER" id="PTHR15654">
    <property type="entry name" value="COILED-COIL DOMAIN-CONTAINING PROTEIN 113-RELATED"/>
    <property type="match status" value="1"/>
</dbReference>
<evidence type="ECO:0000313" key="6">
    <source>
        <dbReference type="Proteomes" id="UP001652661"/>
    </source>
</evidence>
<organism evidence="6 7">
    <name type="scientific">Drosophila kikkawai</name>
    <name type="common">Fruit fly</name>
    <dbReference type="NCBI Taxonomy" id="30033"/>
    <lineage>
        <taxon>Eukaryota</taxon>
        <taxon>Metazoa</taxon>
        <taxon>Ecdysozoa</taxon>
        <taxon>Arthropoda</taxon>
        <taxon>Hexapoda</taxon>
        <taxon>Insecta</taxon>
        <taxon>Pterygota</taxon>
        <taxon>Neoptera</taxon>
        <taxon>Endopterygota</taxon>
        <taxon>Diptera</taxon>
        <taxon>Brachycera</taxon>
        <taxon>Muscomorpha</taxon>
        <taxon>Ephydroidea</taxon>
        <taxon>Drosophilidae</taxon>
        <taxon>Drosophila</taxon>
        <taxon>Sophophora</taxon>
    </lineage>
</organism>
<dbReference type="GO" id="GO:0036064">
    <property type="term" value="C:ciliary basal body"/>
    <property type="evidence" value="ECO:0007669"/>
    <property type="project" value="TreeGrafter"/>
</dbReference>
<comment type="subcellular location">
    <subcellularLocation>
        <location evidence="1">Cell projection</location>
        <location evidence="1">Cilium</location>
    </subcellularLocation>
</comment>
<dbReference type="GeneID" id="108081981"/>
<gene>
    <name evidence="7" type="primary">LOC108081981</name>
</gene>
<dbReference type="GO" id="GO:0060271">
    <property type="term" value="P:cilium assembly"/>
    <property type="evidence" value="ECO:0007669"/>
    <property type="project" value="TreeGrafter"/>
</dbReference>
<dbReference type="GO" id="GO:0005930">
    <property type="term" value="C:axoneme"/>
    <property type="evidence" value="ECO:0007669"/>
    <property type="project" value="TreeGrafter"/>
</dbReference>
<keyword evidence="6" id="KW-1185">Reference proteome</keyword>
<evidence type="ECO:0000256" key="3">
    <source>
        <dbReference type="ARBA" id="ARBA00023273"/>
    </source>
</evidence>
<sequence>MAKSKKSKLAVSQGQYTGKGNPRNAKGIPKIGKDAPETVVAVPVSNQDSLIYVVDYAKTAESTPTLDDSTASQSMHTSASRSKGSISQASSLPSTREKHTEAINSKIRLLNLDLHRSGPPVSYTIYNLKKRPVEGYVEIQPEPIEATNSLESEEVEEEQSARDDDDFPDDSVLSEGETYDLSLIKLKSDSDRNIKVRFGLLNGIRNIPEWDELSATTTVAGSPAEAGSLMGEFRDPLDATSSVFPIEDTSLQADHEDLELSSLEDPRSSCRTDSQAPIPDMSSDSELESHDEADKWQVVRQPRQVRVDPIQDFIKVKPVESYIETPCEQHRRDLLSSQNIQIYLYELVDQVVERIEAVEYQLRKNLDKHKLLERLCALVEEDFSERSKNKYLINLLTGHHLRRFKYSLITPEPNSSMNEGNWQRCQSALNKLDCQMKKEQEAKEIYVTERDRLQAELVKKQSQDEKEIKRMEDLIQETLLPHTPVPERLELVLDHVFRQMRKKRNEISETRLSLIKVQHINSYVMKKLEETETIAEGLTLHTYEAATVQVNSLASSVSAKTAELERLYTLFCNKIHTISHLRCRRKLLSRTVRVAKNELFQLRKTHSDLRAKVYQSHVKHNQLLAQIREVRYKGGLMNYPLLLMDFDKTDKLVTDKRERVSLLRAHHDILLEKIEEIESTIQRSLSNIL</sequence>
<feature type="compositionally biased region" description="Acidic residues" evidence="4">
    <location>
        <begin position="151"/>
        <end position="169"/>
    </location>
</feature>
<keyword evidence="2" id="KW-0175">Coiled coil</keyword>
<feature type="region of interest" description="Disordered" evidence="4">
    <location>
        <begin position="62"/>
        <end position="100"/>
    </location>
</feature>
<evidence type="ECO:0000259" key="5">
    <source>
        <dbReference type="Pfam" id="PF13870"/>
    </source>
</evidence>
<evidence type="ECO:0000313" key="7">
    <source>
        <dbReference type="RefSeq" id="XP_017032706.1"/>
    </source>
</evidence>
<feature type="region of interest" description="Disordered" evidence="4">
    <location>
        <begin position="142"/>
        <end position="174"/>
    </location>
</feature>
<dbReference type="OrthoDB" id="10254794at2759"/>
<feature type="compositionally biased region" description="Polar residues" evidence="4">
    <location>
        <begin position="62"/>
        <end position="94"/>
    </location>
</feature>
<evidence type="ECO:0000256" key="2">
    <source>
        <dbReference type="ARBA" id="ARBA00023054"/>
    </source>
</evidence>
<protein>
    <submittedName>
        <fullName evidence="7">Uveal autoantigen with coiled-coil domains and ankyrin repeats</fullName>
    </submittedName>
</protein>
<proteinExistence type="predicted"/>
<reference evidence="6" key="1">
    <citation type="submission" date="2025-05" db="UniProtKB">
        <authorList>
            <consortium name="RefSeq"/>
        </authorList>
    </citation>
    <scope>NUCLEOTIDE SEQUENCE [LARGE SCALE GENOMIC DNA]</scope>
    <source>
        <strain evidence="6">14028-0561.14</strain>
    </source>
</reference>
<reference evidence="7" key="2">
    <citation type="submission" date="2025-08" db="UniProtKB">
        <authorList>
            <consortium name="RefSeq"/>
        </authorList>
    </citation>
    <scope>IDENTIFICATION</scope>
    <source>
        <strain evidence="7">14028-0561.14</strain>
        <tissue evidence="7">Whole fly</tissue>
    </source>
</reference>
<evidence type="ECO:0000256" key="4">
    <source>
        <dbReference type="SAM" id="MobiDB-lite"/>
    </source>
</evidence>
<evidence type="ECO:0000256" key="1">
    <source>
        <dbReference type="ARBA" id="ARBA00004138"/>
    </source>
</evidence>
<dbReference type="AlphaFoldDB" id="A0A6P4JB14"/>
<dbReference type="Pfam" id="PF13870">
    <property type="entry name" value="CCDC113_CCDC96_CC"/>
    <property type="match status" value="1"/>
</dbReference>
<dbReference type="RefSeq" id="XP_017032706.1">
    <property type="nucleotide sequence ID" value="XM_017177217.3"/>
</dbReference>
<accession>A0A6P4JB14</accession>
<feature type="region of interest" description="Disordered" evidence="4">
    <location>
        <begin position="1"/>
        <end position="36"/>
    </location>
</feature>